<reference evidence="2" key="1">
    <citation type="submission" date="2024-02" db="EMBL/GenBank/DDBJ databases">
        <authorList>
            <consortium name="ELIXIR-Norway"/>
            <consortium name="Elixir Norway"/>
        </authorList>
    </citation>
    <scope>NUCLEOTIDE SEQUENCE</scope>
</reference>
<protein>
    <recommendedName>
        <fullName evidence="1">Complex 1 LYR protein domain-containing protein</fullName>
    </recommendedName>
</protein>
<name>A0ABP0UCE8_9BRYO</name>
<organism evidence="2 3">
    <name type="scientific">Sphagnum troendelagicum</name>
    <dbReference type="NCBI Taxonomy" id="128251"/>
    <lineage>
        <taxon>Eukaryota</taxon>
        <taxon>Viridiplantae</taxon>
        <taxon>Streptophyta</taxon>
        <taxon>Embryophyta</taxon>
        <taxon>Bryophyta</taxon>
        <taxon>Sphagnophytina</taxon>
        <taxon>Sphagnopsida</taxon>
        <taxon>Sphagnales</taxon>
        <taxon>Sphagnaceae</taxon>
        <taxon>Sphagnum</taxon>
    </lineage>
</organism>
<accession>A0ABP0UCE8</accession>
<gene>
    <name evidence="2" type="ORF">CSSPTR1EN2_LOCUS14150</name>
</gene>
<dbReference type="InterPro" id="IPR008011">
    <property type="entry name" value="Complex1_LYR_dom"/>
</dbReference>
<dbReference type="Pfam" id="PF05347">
    <property type="entry name" value="Complex1_LYR"/>
    <property type="match status" value="1"/>
</dbReference>
<dbReference type="CDD" id="cd20264">
    <property type="entry name" value="Complex1_LYR_LYRM4"/>
    <property type="match status" value="1"/>
</dbReference>
<dbReference type="PANTHER" id="PTHR47158">
    <property type="entry name" value="OS08G0239000 PROTEIN"/>
    <property type="match status" value="1"/>
</dbReference>
<feature type="domain" description="Complex 1 LYR protein" evidence="1">
    <location>
        <begin position="7"/>
        <end position="64"/>
    </location>
</feature>
<sequence length="89" mass="10544">MAASAEEVRRLFRALLREAHRFAHYNVREYVKRRTIDGFREYKDQKDPVVVEAAYKRGLQQLEVARRQAVVYSLYAPRVKSIMEIQSSK</sequence>
<keyword evidence="3" id="KW-1185">Reference proteome</keyword>
<evidence type="ECO:0000313" key="3">
    <source>
        <dbReference type="Proteomes" id="UP001497512"/>
    </source>
</evidence>
<dbReference type="EMBL" id="OZ019895">
    <property type="protein sequence ID" value="CAK9218769.1"/>
    <property type="molecule type" value="Genomic_DNA"/>
</dbReference>
<dbReference type="PANTHER" id="PTHR47158:SF1">
    <property type="entry name" value="OS08G0239000 PROTEIN"/>
    <property type="match status" value="1"/>
</dbReference>
<evidence type="ECO:0000259" key="1">
    <source>
        <dbReference type="Pfam" id="PF05347"/>
    </source>
</evidence>
<evidence type="ECO:0000313" key="2">
    <source>
        <dbReference type="EMBL" id="CAK9218769.1"/>
    </source>
</evidence>
<dbReference type="InterPro" id="IPR045297">
    <property type="entry name" value="Complex1_LYR_LYRM4"/>
</dbReference>
<proteinExistence type="predicted"/>
<dbReference type="Proteomes" id="UP001497512">
    <property type="component" value="Chromosome 3"/>
</dbReference>